<dbReference type="RefSeq" id="WP_200310452.1">
    <property type="nucleotide sequence ID" value="NZ_JAENIM010000021.1"/>
</dbReference>
<feature type="domain" description="PDZ" evidence="2">
    <location>
        <begin position="88"/>
        <end position="154"/>
    </location>
</feature>
<accession>A0A8J7SIG1</accession>
<dbReference type="SMART" id="SM00228">
    <property type="entry name" value="PDZ"/>
    <property type="match status" value="1"/>
</dbReference>
<dbReference type="Gene3D" id="2.30.42.10">
    <property type="match status" value="1"/>
</dbReference>
<evidence type="ECO:0000256" key="1">
    <source>
        <dbReference type="SAM" id="SignalP"/>
    </source>
</evidence>
<gene>
    <name evidence="3" type="ORF">JIN82_04530</name>
</gene>
<evidence type="ECO:0000313" key="4">
    <source>
        <dbReference type="Proteomes" id="UP000624703"/>
    </source>
</evidence>
<dbReference type="Proteomes" id="UP000624703">
    <property type="component" value="Unassembled WGS sequence"/>
</dbReference>
<name>A0A8J7SIG1_9BACT</name>
<protein>
    <submittedName>
        <fullName evidence="3">PDZ domain-containing protein</fullName>
    </submittedName>
</protein>
<evidence type="ECO:0000259" key="2">
    <source>
        <dbReference type="PROSITE" id="PS50106"/>
    </source>
</evidence>
<evidence type="ECO:0000313" key="3">
    <source>
        <dbReference type="EMBL" id="MBK1790421.1"/>
    </source>
</evidence>
<feature type="chain" id="PRO_5035230997" evidence="1">
    <location>
        <begin position="26"/>
        <end position="232"/>
    </location>
</feature>
<dbReference type="InterPro" id="IPR001478">
    <property type="entry name" value="PDZ"/>
</dbReference>
<dbReference type="InterPro" id="IPR036034">
    <property type="entry name" value="PDZ_sf"/>
</dbReference>
<sequence>MNNAYMRWFFFTVILAIFTASHAQAEEPQIWIDQLSNESYAKRDQATEQLRQWGKATLDESLPLIYQGYAKEESPEAKRRLFGLLKELVIFQRFPRERGYVGITMNDIRKGQMDVPYNCVLVRSLMPDGPAFRGGLQLDDKIFELNGQKFHDQVAPTGQFGQRVADMFEGDEVTLKVLRGDKEIKLTLELGRWPEELKRQSRIKFEDVQHLKEAYFKNWLKEQQAKQANLQP</sequence>
<dbReference type="Pfam" id="PF13180">
    <property type="entry name" value="PDZ_2"/>
    <property type="match status" value="1"/>
</dbReference>
<proteinExistence type="predicted"/>
<reference evidence="3" key="1">
    <citation type="submission" date="2021-01" db="EMBL/GenBank/DDBJ databases">
        <title>Modified the classification status of verrucomicrobia.</title>
        <authorList>
            <person name="Feng X."/>
        </authorList>
    </citation>
    <scope>NUCLEOTIDE SEQUENCE</scope>
    <source>
        <strain evidence="3">_KCTC 22039</strain>
    </source>
</reference>
<keyword evidence="4" id="KW-1185">Reference proteome</keyword>
<organism evidence="3 4">
    <name type="scientific">Persicirhabdus sediminis</name>
    <dbReference type="NCBI Taxonomy" id="454144"/>
    <lineage>
        <taxon>Bacteria</taxon>
        <taxon>Pseudomonadati</taxon>
        <taxon>Verrucomicrobiota</taxon>
        <taxon>Verrucomicrobiia</taxon>
        <taxon>Verrucomicrobiales</taxon>
        <taxon>Verrucomicrobiaceae</taxon>
        <taxon>Persicirhabdus</taxon>
    </lineage>
</organism>
<dbReference type="SUPFAM" id="SSF50156">
    <property type="entry name" value="PDZ domain-like"/>
    <property type="match status" value="1"/>
</dbReference>
<feature type="signal peptide" evidence="1">
    <location>
        <begin position="1"/>
        <end position="25"/>
    </location>
</feature>
<dbReference type="PROSITE" id="PS50106">
    <property type="entry name" value="PDZ"/>
    <property type="match status" value="1"/>
</dbReference>
<comment type="caution">
    <text evidence="3">The sequence shown here is derived from an EMBL/GenBank/DDBJ whole genome shotgun (WGS) entry which is preliminary data.</text>
</comment>
<keyword evidence="1" id="KW-0732">Signal</keyword>
<dbReference type="EMBL" id="JAENIM010000021">
    <property type="protein sequence ID" value="MBK1790421.1"/>
    <property type="molecule type" value="Genomic_DNA"/>
</dbReference>
<dbReference type="AlphaFoldDB" id="A0A8J7SIG1"/>